<dbReference type="Proteomes" id="UP000019141">
    <property type="component" value="Unassembled WGS sequence"/>
</dbReference>
<accession>W4LJ90</accession>
<feature type="compositionally biased region" description="Basic and acidic residues" evidence="1">
    <location>
        <begin position="14"/>
        <end position="33"/>
    </location>
</feature>
<proteinExistence type="predicted"/>
<feature type="region of interest" description="Disordered" evidence="1">
    <location>
        <begin position="1"/>
        <end position="92"/>
    </location>
</feature>
<sequence>MTSDQSGQILPEHLTAHDREQNCNRAGPSDRRPYTSPQFDVYGHIRDLTYGGSPGAGESGVPNKNPLVTSDFAPTRPKKPSRPGRPKDPRRK</sequence>
<evidence type="ECO:0000256" key="1">
    <source>
        <dbReference type="SAM" id="MobiDB-lite"/>
    </source>
</evidence>
<dbReference type="AlphaFoldDB" id="W4LJ90"/>
<organism evidence="2 3">
    <name type="scientific">Entotheonella factor</name>
    <dbReference type="NCBI Taxonomy" id="1429438"/>
    <lineage>
        <taxon>Bacteria</taxon>
        <taxon>Pseudomonadati</taxon>
        <taxon>Nitrospinota/Tectimicrobiota group</taxon>
        <taxon>Candidatus Tectimicrobiota</taxon>
        <taxon>Candidatus Entotheonellia</taxon>
        <taxon>Candidatus Entotheonellales</taxon>
        <taxon>Candidatus Entotheonellaceae</taxon>
        <taxon>Candidatus Entotheonella</taxon>
    </lineage>
</organism>
<dbReference type="HOGENOM" id="CLU_2407774_0_0_7"/>
<comment type="caution">
    <text evidence="2">The sequence shown here is derived from an EMBL/GenBank/DDBJ whole genome shotgun (WGS) entry which is preliminary data.</text>
</comment>
<reference evidence="2 3" key="1">
    <citation type="journal article" date="2014" name="Nature">
        <title>An environmental bacterial taxon with a large and distinct metabolic repertoire.</title>
        <authorList>
            <person name="Wilson M.C."/>
            <person name="Mori T."/>
            <person name="Ruckert C."/>
            <person name="Uria A.R."/>
            <person name="Helf M.J."/>
            <person name="Takada K."/>
            <person name="Gernert C."/>
            <person name="Steffens U.A."/>
            <person name="Heycke N."/>
            <person name="Schmitt S."/>
            <person name="Rinke C."/>
            <person name="Helfrich E.J."/>
            <person name="Brachmann A.O."/>
            <person name="Gurgui C."/>
            <person name="Wakimoto T."/>
            <person name="Kracht M."/>
            <person name="Crusemann M."/>
            <person name="Hentschel U."/>
            <person name="Abe I."/>
            <person name="Matsunaga S."/>
            <person name="Kalinowski J."/>
            <person name="Takeyama H."/>
            <person name="Piel J."/>
        </authorList>
    </citation>
    <scope>NUCLEOTIDE SEQUENCE [LARGE SCALE GENOMIC DNA]</scope>
    <source>
        <strain evidence="3">TSY1</strain>
    </source>
</reference>
<evidence type="ECO:0000313" key="2">
    <source>
        <dbReference type="EMBL" id="ETW98173.1"/>
    </source>
</evidence>
<gene>
    <name evidence="2" type="ORF">ETSY1_19910</name>
</gene>
<keyword evidence="3" id="KW-1185">Reference proteome</keyword>
<feature type="compositionally biased region" description="Basic residues" evidence="1">
    <location>
        <begin position="76"/>
        <end position="92"/>
    </location>
</feature>
<name>W4LJ90_ENTF1</name>
<dbReference type="EMBL" id="AZHW01000579">
    <property type="protein sequence ID" value="ETW98173.1"/>
    <property type="molecule type" value="Genomic_DNA"/>
</dbReference>
<protein>
    <submittedName>
        <fullName evidence="2">Uncharacterized protein</fullName>
    </submittedName>
</protein>
<evidence type="ECO:0000313" key="3">
    <source>
        <dbReference type="Proteomes" id="UP000019141"/>
    </source>
</evidence>